<dbReference type="Pfam" id="PF11958">
    <property type="entry name" value="DUF3472"/>
    <property type="match status" value="1"/>
</dbReference>
<dbReference type="AlphaFoldDB" id="A0A1M5SBM1"/>
<gene>
    <name evidence="2" type="ORF">DSM01_2468</name>
    <name evidence="3" type="ORF">SAMN04487999_0008</name>
</gene>
<reference evidence="3" key="1">
    <citation type="submission" date="2016-11" db="EMBL/GenBank/DDBJ databases">
        <authorList>
            <person name="Jaros S."/>
            <person name="Januszkiewicz K."/>
            <person name="Wedrychowicz H."/>
        </authorList>
    </citation>
    <scope>NUCLEOTIDE SEQUENCE [LARGE SCALE GENOMIC DNA]</scope>
    <source>
        <strain evidence="3">DSM 19859</strain>
    </source>
</reference>
<reference evidence="2 5" key="3">
    <citation type="submission" date="2018-07" db="EMBL/GenBank/DDBJ databases">
        <title>Leeuwenhoekiella genomics.</title>
        <authorList>
            <person name="Tahon G."/>
            <person name="Willems A."/>
        </authorList>
    </citation>
    <scope>NUCLEOTIDE SEQUENCE [LARGE SCALE GENOMIC DNA]</scope>
    <source>
        <strain evidence="2 5">LMG 24856</strain>
    </source>
</reference>
<evidence type="ECO:0000313" key="3">
    <source>
        <dbReference type="EMBL" id="SHH35987.1"/>
    </source>
</evidence>
<dbReference type="EMBL" id="FQXT01000001">
    <property type="protein sequence ID" value="SHH35987.1"/>
    <property type="molecule type" value="Genomic_DNA"/>
</dbReference>
<dbReference type="Pfam" id="PF16871">
    <property type="entry name" value="DUF5077"/>
    <property type="match status" value="1"/>
</dbReference>
<name>A0A1M5SBM1_9FLAO</name>
<dbReference type="InterPro" id="IPR021862">
    <property type="entry name" value="DUF3472"/>
</dbReference>
<organism evidence="3 4">
    <name type="scientific">Leeuwenhoekiella palythoae</name>
    <dbReference type="NCBI Taxonomy" id="573501"/>
    <lineage>
        <taxon>Bacteria</taxon>
        <taxon>Pseudomonadati</taxon>
        <taxon>Bacteroidota</taxon>
        <taxon>Flavobacteriia</taxon>
        <taxon>Flavobacteriales</taxon>
        <taxon>Flavobacteriaceae</taxon>
        <taxon>Leeuwenhoekiella</taxon>
    </lineage>
</organism>
<sequence length="434" mass="48995">MIFLLMTLVSLFSCKENEIEENVVYNFTIRIPAGGNSWIQNSAERTQGLVFDTGVHNWISTEDVVESYFATSQKGDLQVGLVVKVPDGITNLEVSLDGNVTDIQLSNSSYQDIAVTEFKDIPIGYHKLEFRALGKTGAYIADLKEILLGGSATDSKITYIKNTEHFYFGRRGPSDHLNFSIPEEKDLTYFYSEIEVPEGQDKIGSYFTANGFNFGYFGIQVNSETERRVIFSVWSPYSTDDPSEIPEDQKIILLDKGAVVNAGEFGNEGSGGHSHLVYNWKAGTTYKFLLKGEPSVNDSSDYTAWFYAPETGEWQLIASFRRPKTTSYLKRFYSFLENFSPSTGNQEREALYKNQWVYDTSDTWTEVTEAKFTVDATARAGRRLDYSGGSDEEIFFLRNCGFFSDNINPDTLFTRTSSNNKPSIDFEVLDKLLN</sequence>
<accession>A0A1M5SBM1</accession>
<reference evidence="4" key="2">
    <citation type="submission" date="2016-11" db="EMBL/GenBank/DDBJ databases">
        <authorList>
            <person name="Varghese N."/>
            <person name="Submissions S."/>
        </authorList>
    </citation>
    <scope>NUCLEOTIDE SEQUENCE [LARGE SCALE GENOMIC DNA]</scope>
    <source>
        <strain evidence="4">DSM 19859</strain>
    </source>
</reference>
<evidence type="ECO:0000259" key="1">
    <source>
        <dbReference type="Pfam" id="PF16871"/>
    </source>
</evidence>
<proteinExistence type="predicted"/>
<evidence type="ECO:0000313" key="4">
    <source>
        <dbReference type="Proteomes" id="UP000184240"/>
    </source>
</evidence>
<feature type="domain" description="DUF5077" evidence="1">
    <location>
        <begin position="31"/>
        <end position="153"/>
    </location>
</feature>
<evidence type="ECO:0000313" key="5">
    <source>
        <dbReference type="Proteomes" id="UP000290037"/>
    </source>
</evidence>
<dbReference type="Proteomes" id="UP000184240">
    <property type="component" value="Unassembled WGS sequence"/>
</dbReference>
<protein>
    <recommendedName>
        <fullName evidence="1">DUF5077 domain-containing protein</fullName>
    </recommendedName>
</protein>
<dbReference type="InterPro" id="IPR031712">
    <property type="entry name" value="DUF5077"/>
</dbReference>
<keyword evidence="5" id="KW-1185">Reference proteome</keyword>
<dbReference type="STRING" id="573501.SAMN04487999_0008"/>
<evidence type="ECO:0000313" key="2">
    <source>
        <dbReference type="EMBL" id="RXG29005.1"/>
    </source>
</evidence>
<dbReference type="EMBL" id="QOVN01000004">
    <property type="protein sequence ID" value="RXG29005.1"/>
    <property type="molecule type" value="Genomic_DNA"/>
</dbReference>
<dbReference type="Proteomes" id="UP000290037">
    <property type="component" value="Unassembled WGS sequence"/>
</dbReference>